<reference evidence="2 3" key="1">
    <citation type="submission" date="2021-03" db="EMBL/GenBank/DDBJ databases">
        <title>Actinoplanes flavus sp. nov., a novel actinomycete isolated from Coconut Palm rhizosphere soil.</title>
        <authorList>
            <person name="Luo X."/>
        </authorList>
    </citation>
    <scope>NUCLEOTIDE SEQUENCE [LARGE SCALE GENOMIC DNA]</scope>
    <source>
        <strain evidence="2 3">NEAU-H7</strain>
    </source>
</reference>
<dbReference type="Gene3D" id="3.40.630.30">
    <property type="match status" value="1"/>
</dbReference>
<dbReference type="RefSeq" id="WP_208467311.1">
    <property type="nucleotide sequence ID" value="NZ_JAGFNS010000006.1"/>
</dbReference>
<gene>
    <name evidence="2" type="ORF">J5X75_11370</name>
</gene>
<evidence type="ECO:0000313" key="3">
    <source>
        <dbReference type="Proteomes" id="UP000679690"/>
    </source>
</evidence>
<organism evidence="2 3">
    <name type="scientific">Actinoplanes flavus</name>
    <dbReference type="NCBI Taxonomy" id="2820290"/>
    <lineage>
        <taxon>Bacteria</taxon>
        <taxon>Bacillati</taxon>
        <taxon>Actinomycetota</taxon>
        <taxon>Actinomycetes</taxon>
        <taxon>Micromonosporales</taxon>
        <taxon>Micromonosporaceae</taxon>
        <taxon>Actinoplanes</taxon>
    </lineage>
</organism>
<feature type="domain" description="N-acetyltransferase" evidence="1">
    <location>
        <begin position="11"/>
        <end position="156"/>
    </location>
</feature>
<proteinExistence type="predicted"/>
<dbReference type="Proteomes" id="UP000679690">
    <property type="component" value="Unassembled WGS sequence"/>
</dbReference>
<keyword evidence="3" id="KW-1185">Reference proteome</keyword>
<name>A0ABS3UK38_9ACTN</name>
<dbReference type="CDD" id="cd04301">
    <property type="entry name" value="NAT_SF"/>
    <property type="match status" value="1"/>
</dbReference>
<protein>
    <submittedName>
        <fullName evidence="2">GNAT family N-acetyltransferase</fullName>
    </submittedName>
</protein>
<dbReference type="EMBL" id="JAGFNS010000006">
    <property type="protein sequence ID" value="MBO3738123.1"/>
    <property type="molecule type" value="Genomic_DNA"/>
</dbReference>
<dbReference type="SUPFAM" id="SSF55729">
    <property type="entry name" value="Acyl-CoA N-acyltransferases (Nat)"/>
    <property type="match status" value="1"/>
</dbReference>
<comment type="caution">
    <text evidence="2">The sequence shown here is derived from an EMBL/GenBank/DDBJ whole genome shotgun (WGS) entry which is preliminary data.</text>
</comment>
<dbReference type="Pfam" id="PF13673">
    <property type="entry name" value="Acetyltransf_10"/>
    <property type="match status" value="1"/>
</dbReference>
<dbReference type="InterPro" id="IPR000182">
    <property type="entry name" value="GNAT_dom"/>
</dbReference>
<evidence type="ECO:0000259" key="1">
    <source>
        <dbReference type="PROSITE" id="PS51186"/>
    </source>
</evidence>
<dbReference type="PROSITE" id="PS51186">
    <property type="entry name" value="GNAT"/>
    <property type="match status" value="1"/>
</dbReference>
<evidence type="ECO:0000313" key="2">
    <source>
        <dbReference type="EMBL" id="MBO3738123.1"/>
    </source>
</evidence>
<dbReference type="InterPro" id="IPR016181">
    <property type="entry name" value="Acyl_CoA_acyltransferase"/>
</dbReference>
<accession>A0ABS3UK38</accession>
<sequence>MSAKRGTEMPEPIRLARPDPRDSEAIDAAIQLGNAARSTLGHMPFSAYSDAADKRTLLLAYAGDLVVGYALYALARRRVRLSHLCVDPEWRGNGIARLLVEDVSERHRDHLGVSARCRRDYDLGEMWIKLDFAQRGERRGRSAKGEPLIDWWRDHGHPNLLSADADTVLVRAAIDMNILRDLTESGRTNADESYALLAPHLVGLLEIVRTAALNTEIDRMDSDLRTRCTERAQGFATVRSDPNARSQVIAQLRQHTRPLDASDPKDQQDLLDLQHVAEAIAAGLNVLVTNDRELTRIYGGAAERYGLRIMRPADVVTHIDELAHAESYRPASLQDTGYVERRLRSGENQMVEPLRSHATSERPRDLQSTLNNLAVSGAQRLGIFQPTGELVAAYATTRTAGVLRVPLLRVANRPLADTLARQLLLRLRQSARDAALPMIEIADSHLSPQARLAAVDDGFQEADGTLYCYVIDTVGSASDVEQVASSAARVAGLPRPAPLRSGMPAVAAAELERIWWPAKIVDSELPTYLIPIQQPYSSQLLGVPASILPRQDVLGISREHVYYRSPGGTKPQAPARLLWYMSKGGQTAQQPAAIIACSQLDAVITAPADELYDRFQHLGVWDRGTVHQAGRDGVAQALRFTNTEIFPRLIPRQTIRRLALEHGGPVSPPQQPTRIPAALFAALYQEGRS</sequence>